<feature type="transmembrane region" description="Helical" evidence="1">
    <location>
        <begin position="49"/>
        <end position="68"/>
    </location>
</feature>
<gene>
    <name evidence="2" type="ORF">EDB92DRAFT_1861116</name>
</gene>
<name>A0AAD4QDN5_9AGAM</name>
<proteinExistence type="predicted"/>
<protein>
    <submittedName>
        <fullName evidence="2">Uncharacterized protein</fullName>
    </submittedName>
</protein>
<evidence type="ECO:0000313" key="3">
    <source>
        <dbReference type="Proteomes" id="UP001201163"/>
    </source>
</evidence>
<evidence type="ECO:0000313" key="2">
    <source>
        <dbReference type="EMBL" id="KAH8991597.1"/>
    </source>
</evidence>
<keyword evidence="3" id="KW-1185">Reference proteome</keyword>
<dbReference type="EMBL" id="JAKELL010000026">
    <property type="protein sequence ID" value="KAH8991597.1"/>
    <property type="molecule type" value="Genomic_DNA"/>
</dbReference>
<evidence type="ECO:0000256" key="1">
    <source>
        <dbReference type="SAM" id="Phobius"/>
    </source>
</evidence>
<reference evidence="2" key="1">
    <citation type="submission" date="2022-01" db="EMBL/GenBank/DDBJ databases">
        <title>Comparative genomics reveals a dynamic genome evolution in the ectomycorrhizal milk-cap (Lactarius) mushrooms.</title>
        <authorList>
            <consortium name="DOE Joint Genome Institute"/>
            <person name="Lebreton A."/>
            <person name="Tang N."/>
            <person name="Kuo A."/>
            <person name="LaButti K."/>
            <person name="Drula E."/>
            <person name="Barry K."/>
            <person name="Clum A."/>
            <person name="Lipzen A."/>
            <person name="Mousain D."/>
            <person name="Ng V."/>
            <person name="Wang R."/>
            <person name="Wang X."/>
            <person name="Dai Y."/>
            <person name="Henrissat B."/>
            <person name="Grigoriev I.V."/>
            <person name="Guerin-Laguette A."/>
            <person name="Yu F."/>
            <person name="Martin F.M."/>
        </authorList>
    </citation>
    <scope>NUCLEOTIDE SEQUENCE</scope>
    <source>
        <strain evidence="2">QP</strain>
    </source>
</reference>
<accession>A0AAD4QDN5</accession>
<organism evidence="2 3">
    <name type="scientific">Lactarius akahatsu</name>
    <dbReference type="NCBI Taxonomy" id="416441"/>
    <lineage>
        <taxon>Eukaryota</taxon>
        <taxon>Fungi</taxon>
        <taxon>Dikarya</taxon>
        <taxon>Basidiomycota</taxon>
        <taxon>Agaricomycotina</taxon>
        <taxon>Agaricomycetes</taxon>
        <taxon>Russulales</taxon>
        <taxon>Russulaceae</taxon>
        <taxon>Lactarius</taxon>
    </lineage>
</organism>
<keyword evidence="1" id="KW-0812">Transmembrane</keyword>
<feature type="transmembrane region" description="Helical" evidence="1">
    <location>
        <begin position="24"/>
        <end position="44"/>
    </location>
</feature>
<keyword evidence="1" id="KW-0472">Membrane</keyword>
<dbReference type="Proteomes" id="UP001201163">
    <property type="component" value="Unassembled WGS sequence"/>
</dbReference>
<sequence>MVHDWGSSQYAVRVVVPDAGLGALLWYFPFLQFLSFVSAIPYCLTPTPLLCLLHLTFLLFPTCVRYAFHVFHDVTSGSAASTFPTSSYLYCT</sequence>
<dbReference type="AlphaFoldDB" id="A0AAD4QDN5"/>
<keyword evidence="1" id="KW-1133">Transmembrane helix</keyword>
<comment type="caution">
    <text evidence="2">The sequence shown here is derived from an EMBL/GenBank/DDBJ whole genome shotgun (WGS) entry which is preliminary data.</text>
</comment>